<evidence type="ECO:0000256" key="4">
    <source>
        <dbReference type="ARBA" id="ARBA00022692"/>
    </source>
</evidence>
<comment type="similarity">
    <text evidence="2">Belongs to the UPF0719 family.</text>
</comment>
<dbReference type="PANTHER" id="PTHR40043">
    <property type="entry name" value="UPF0719 INNER MEMBRANE PROTEIN YJFL"/>
    <property type="match status" value="1"/>
</dbReference>
<dbReference type="AlphaFoldDB" id="A0A4R5KT97"/>
<gene>
    <name evidence="8" type="ORF">E1757_12420</name>
</gene>
<feature type="transmembrane region" description="Helical" evidence="7">
    <location>
        <begin position="86"/>
        <end position="107"/>
    </location>
</feature>
<evidence type="ECO:0000256" key="3">
    <source>
        <dbReference type="ARBA" id="ARBA00022475"/>
    </source>
</evidence>
<keyword evidence="4 7" id="KW-0812">Transmembrane</keyword>
<protein>
    <submittedName>
        <fullName evidence="8">DUF350 domain-containing protein</fullName>
    </submittedName>
</protein>
<comment type="subcellular location">
    <subcellularLocation>
        <location evidence="1">Cell membrane</location>
        <topology evidence="1">Multi-pass membrane protein</topology>
    </subcellularLocation>
</comment>
<dbReference type="InterPro" id="IPR007140">
    <property type="entry name" value="DUF350"/>
</dbReference>
<evidence type="ECO:0000256" key="5">
    <source>
        <dbReference type="ARBA" id="ARBA00022989"/>
    </source>
</evidence>
<proteinExistence type="inferred from homology"/>
<evidence type="ECO:0000313" key="9">
    <source>
        <dbReference type="Proteomes" id="UP000295636"/>
    </source>
</evidence>
<dbReference type="Pfam" id="PF03994">
    <property type="entry name" value="DUF350"/>
    <property type="match status" value="1"/>
</dbReference>
<feature type="transmembrane region" description="Helical" evidence="7">
    <location>
        <begin position="7"/>
        <end position="30"/>
    </location>
</feature>
<dbReference type="OrthoDB" id="1683095at2"/>
<comment type="caution">
    <text evidence="8">The sequence shown here is derived from an EMBL/GenBank/DDBJ whole genome shotgun (WGS) entry which is preliminary data.</text>
</comment>
<sequence length="144" mass="15537">MAQMSSIVNFLIYLVVTVPLLGVGIVFFIFTTPYSEFQLIREGGQVDDPVKTGAARAAAFDLGGKMLGQTLVLASAVYHSVGLLDLIVWGLVGIAFQIIVFYLFELLTPFKVVKEIPNGNVAVGQFSFILSLVTGILMASLISY</sequence>
<keyword evidence="5 7" id="KW-1133">Transmembrane helix</keyword>
<evidence type="ECO:0000256" key="2">
    <source>
        <dbReference type="ARBA" id="ARBA00005779"/>
    </source>
</evidence>
<evidence type="ECO:0000256" key="6">
    <source>
        <dbReference type="ARBA" id="ARBA00023136"/>
    </source>
</evidence>
<keyword evidence="3" id="KW-1003">Cell membrane</keyword>
<keyword evidence="9" id="KW-1185">Reference proteome</keyword>
<evidence type="ECO:0000313" key="8">
    <source>
        <dbReference type="EMBL" id="TDF98288.1"/>
    </source>
</evidence>
<evidence type="ECO:0000256" key="7">
    <source>
        <dbReference type="SAM" id="Phobius"/>
    </source>
</evidence>
<dbReference type="GO" id="GO:0005886">
    <property type="term" value="C:plasma membrane"/>
    <property type="evidence" value="ECO:0007669"/>
    <property type="project" value="UniProtKB-SubCell"/>
</dbReference>
<dbReference type="Proteomes" id="UP000295636">
    <property type="component" value="Unassembled WGS sequence"/>
</dbReference>
<name>A0A4R5KT97_9BACL</name>
<dbReference type="PANTHER" id="PTHR40043:SF1">
    <property type="entry name" value="UPF0719 INNER MEMBRANE PROTEIN YJFL"/>
    <property type="match status" value="1"/>
</dbReference>
<accession>A0A4R5KT97</accession>
<organism evidence="8 9">
    <name type="scientific">Paenibacillus piri</name>
    <dbReference type="NCBI Taxonomy" id="2547395"/>
    <lineage>
        <taxon>Bacteria</taxon>
        <taxon>Bacillati</taxon>
        <taxon>Bacillota</taxon>
        <taxon>Bacilli</taxon>
        <taxon>Bacillales</taxon>
        <taxon>Paenibacillaceae</taxon>
        <taxon>Paenibacillus</taxon>
    </lineage>
</organism>
<evidence type="ECO:0000256" key="1">
    <source>
        <dbReference type="ARBA" id="ARBA00004651"/>
    </source>
</evidence>
<dbReference type="EMBL" id="SMRT01000004">
    <property type="protein sequence ID" value="TDF98288.1"/>
    <property type="molecule type" value="Genomic_DNA"/>
</dbReference>
<feature type="transmembrane region" description="Helical" evidence="7">
    <location>
        <begin position="119"/>
        <end position="142"/>
    </location>
</feature>
<reference evidence="8 9" key="1">
    <citation type="submission" date="2019-03" db="EMBL/GenBank/DDBJ databases">
        <title>This is whole genome sequence of Paenibacillus sp MS74 strain.</title>
        <authorList>
            <person name="Trinh H.N."/>
        </authorList>
    </citation>
    <scope>NUCLEOTIDE SEQUENCE [LARGE SCALE GENOMIC DNA]</scope>
    <source>
        <strain evidence="8 9">MS74</strain>
    </source>
</reference>
<keyword evidence="6 7" id="KW-0472">Membrane</keyword>